<dbReference type="Pfam" id="PF17886">
    <property type="entry name" value="ArsA_HSP20"/>
    <property type="match status" value="1"/>
</dbReference>
<dbReference type="GO" id="GO:0005524">
    <property type="term" value="F:ATP binding"/>
    <property type="evidence" value="ECO:0007669"/>
    <property type="project" value="InterPro"/>
</dbReference>
<dbReference type="SUPFAM" id="SSF52540">
    <property type="entry name" value="P-loop containing nucleoside triphosphate hydrolases"/>
    <property type="match status" value="1"/>
</dbReference>
<dbReference type="InterPro" id="IPR025723">
    <property type="entry name" value="ArsA/GET3_ATPase-like"/>
</dbReference>
<evidence type="ECO:0000259" key="3">
    <source>
        <dbReference type="Pfam" id="PF17886"/>
    </source>
</evidence>
<dbReference type="InterPro" id="IPR027417">
    <property type="entry name" value="P-loop_NTPase"/>
</dbReference>
<proteinExistence type="inferred from homology"/>
<dbReference type="Gene3D" id="3.40.50.300">
    <property type="entry name" value="P-loop containing nucleotide triphosphate hydrolases"/>
    <property type="match status" value="1"/>
</dbReference>
<comment type="similarity">
    <text evidence="1">Belongs to the arsA ATPase family.</text>
</comment>
<dbReference type="PANTHER" id="PTHR10803:SF3">
    <property type="entry name" value="ATPASE GET3"/>
    <property type="match status" value="1"/>
</dbReference>
<reference evidence="4 5" key="1">
    <citation type="submission" date="2016-04" db="EMBL/GenBank/DDBJ databases">
        <title>Chloroflexus islandicus sp. nov., a thermophilic filamentous anoxygenic phototrophic bacterium from geyser Strokkur (Iceland).</title>
        <authorList>
            <person name="Gaisin V.A."/>
            <person name="Kalashnikov A.M."/>
            <person name="Sukhacheva M.V."/>
            <person name="Grouzdev D.S."/>
            <person name="Ivanov T.M."/>
            <person name="Kuznetsov B."/>
            <person name="Gorlenko V.M."/>
        </authorList>
    </citation>
    <scope>NUCLEOTIDE SEQUENCE [LARGE SCALE GENOMIC DNA]</scope>
    <source>
        <strain evidence="5">isl-2</strain>
    </source>
</reference>
<sequence>MWPTTAQIIIFSGEASALAAAATAVASAAQGQPTLLASLTPTHDCATLLGAPLAPQPASLAPQFDLWTFQPLADLSATWNELRARISLPGPPIAGDDLPLLPGLELFLAVYRLAGHAQRGYQLICVDAGPPDGLLRALAVPDTFRWLMRQLFGLDRGPGQSSESLARAALPANLLPFEQIGQMQEARVRFEQLRDAALDPTRVRARLVIRPDQAGLRAATLYAPALTLFGLNLDALIAGPLLPVVSDGHELATPVLEQATVVAAVAARWPNLPLLRLPFHATPHGPAPLVTIGKGLLHPPAPLPPPIGIGSQTDPFISLLLPGVAREDLTVSVSGDELIVSLGPYRRHLLLPAALRGAPIRAVREGDRLTIRRR</sequence>
<dbReference type="Gene3D" id="2.60.40.790">
    <property type="match status" value="1"/>
</dbReference>
<protein>
    <submittedName>
        <fullName evidence="4">Chromosome partitioning protein</fullName>
    </submittedName>
</protein>
<evidence type="ECO:0000256" key="1">
    <source>
        <dbReference type="ARBA" id="ARBA00011040"/>
    </source>
</evidence>
<dbReference type="PANTHER" id="PTHR10803">
    <property type="entry name" value="ARSENICAL PUMP-DRIVING ATPASE ARSENITE-TRANSLOCATING ATPASE"/>
    <property type="match status" value="1"/>
</dbReference>
<evidence type="ECO:0000313" key="5">
    <source>
        <dbReference type="Proteomes" id="UP000078287"/>
    </source>
</evidence>
<dbReference type="RefSeq" id="WP_066789633.1">
    <property type="nucleotide sequence ID" value="NZ_LWQS01000071.1"/>
</dbReference>
<dbReference type="CDD" id="cd00298">
    <property type="entry name" value="ACD_sHsps_p23-like"/>
    <property type="match status" value="1"/>
</dbReference>
<dbReference type="InterPro" id="IPR016300">
    <property type="entry name" value="ATPase_ArsA/GET3"/>
</dbReference>
<evidence type="ECO:0000313" key="4">
    <source>
        <dbReference type="EMBL" id="OAN44130.1"/>
    </source>
</evidence>
<dbReference type="AlphaFoldDB" id="A0A178M5T8"/>
<dbReference type="InterPro" id="IPR040612">
    <property type="entry name" value="ArsA_HSP20-like"/>
</dbReference>
<evidence type="ECO:0000259" key="2">
    <source>
        <dbReference type="Pfam" id="PF02374"/>
    </source>
</evidence>
<dbReference type="Proteomes" id="UP000078287">
    <property type="component" value="Unassembled WGS sequence"/>
</dbReference>
<dbReference type="Pfam" id="PF02374">
    <property type="entry name" value="ArsA_ATPase"/>
    <property type="match status" value="1"/>
</dbReference>
<organism evidence="4 5">
    <name type="scientific">Chloroflexus islandicus</name>
    <dbReference type="NCBI Taxonomy" id="1707952"/>
    <lineage>
        <taxon>Bacteria</taxon>
        <taxon>Bacillati</taxon>
        <taxon>Chloroflexota</taxon>
        <taxon>Chloroflexia</taxon>
        <taxon>Chloroflexales</taxon>
        <taxon>Chloroflexineae</taxon>
        <taxon>Chloroflexaceae</taxon>
        <taxon>Chloroflexus</taxon>
    </lineage>
</organism>
<comment type="caution">
    <text evidence="4">The sequence shown here is derived from an EMBL/GenBank/DDBJ whole genome shotgun (WGS) entry which is preliminary data.</text>
</comment>
<dbReference type="OrthoDB" id="141099at2"/>
<dbReference type="SUPFAM" id="SSF49764">
    <property type="entry name" value="HSP20-like chaperones"/>
    <property type="match status" value="1"/>
</dbReference>
<name>A0A178M5T8_9CHLR</name>
<feature type="domain" description="ArsA/GET3 Anion-transporting ATPase-like" evidence="2">
    <location>
        <begin position="19"/>
        <end position="278"/>
    </location>
</feature>
<dbReference type="InterPro" id="IPR008978">
    <property type="entry name" value="HSP20-like_chaperone"/>
</dbReference>
<accession>A0A178M5T8</accession>
<dbReference type="GO" id="GO:0016887">
    <property type="term" value="F:ATP hydrolysis activity"/>
    <property type="evidence" value="ECO:0007669"/>
    <property type="project" value="InterPro"/>
</dbReference>
<dbReference type="STRING" id="1707952.A6A03_03000"/>
<dbReference type="EMBL" id="LWQS01000071">
    <property type="protein sequence ID" value="OAN44130.1"/>
    <property type="molecule type" value="Genomic_DNA"/>
</dbReference>
<gene>
    <name evidence="4" type="ORF">A6A03_03000</name>
</gene>
<keyword evidence="5" id="KW-1185">Reference proteome</keyword>
<feature type="domain" description="ArsA HSP20-like" evidence="3">
    <location>
        <begin position="318"/>
        <end position="372"/>
    </location>
</feature>